<keyword evidence="6" id="KW-1185">Reference proteome</keyword>
<keyword evidence="3" id="KW-0808">Transferase</keyword>
<comment type="similarity">
    <text evidence="1">Belongs to the glycosyltransferase 2 family.</text>
</comment>
<dbReference type="PANTHER" id="PTHR43685:SF5">
    <property type="entry name" value="GLYCOSYLTRANSFERASE EPSE-RELATED"/>
    <property type="match status" value="1"/>
</dbReference>
<comment type="caution">
    <text evidence="5">The sequence shown here is derived from an EMBL/GenBank/DDBJ whole genome shotgun (WGS) entry which is preliminary data.</text>
</comment>
<feature type="domain" description="Glycosyltransferase 2-like" evidence="4">
    <location>
        <begin position="14"/>
        <end position="131"/>
    </location>
</feature>
<dbReference type="SUPFAM" id="SSF53448">
    <property type="entry name" value="Nucleotide-diphospho-sugar transferases"/>
    <property type="match status" value="1"/>
</dbReference>
<name>A0ABP9ASG6_9SPHI</name>
<dbReference type="InterPro" id="IPR001173">
    <property type="entry name" value="Glyco_trans_2-like"/>
</dbReference>
<dbReference type="InterPro" id="IPR029044">
    <property type="entry name" value="Nucleotide-diphossugar_trans"/>
</dbReference>
<keyword evidence="2" id="KW-0328">Glycosyltransferase</keyword>
<proteinExistence type="inferred from homology"/>
<evidence type="ECO:0000313" key="6">
    <source>
        <dbReference type="Proteomes" id="UP001501411"/>
    </source>
</evidence>
<reference evidence="6" key="1">
    <citation type="journal article" date="2019" name="Int. J. Syst. Evol. Microbiol.">
        <title>The Global Catalogue of Microorganisms (GCM) 10K type strain sequencing project: providing services to taxonomists for standard genome sequencing and annotation.</title>
        <authorList>
            <consortium name="The Broad Institute Genomics Platform"/>
            <consortium name="The Broad Institute Genome Sequencing Center for Infectious Disease"/>
            <person name="Wu L."/>
            <person name="Ma J."/>
        </authorList>
    </citation>
    <scope>NUCLEOTIDE SEQUENCE [LARGE SCALE GENOMIC DNA]</scope>
    <source>
        <strain evidence="6">JCM 18200</strain>
    </source>
</reference>
<organism evidence="5 6">
    <name type="scientific">Olivibacter ginsenosidimutans</name>
    <dbReference type="NCBI Taxonomy" id="1176537"/>
    <lineage>
        <taxon>Bacteria</taxon>
        <taxon>Pseudomonadati</taxon>
        <taxon>Bacteroidota</taxon>
        <taxon>Sphingobacteriia</taxon>
        <taxon>Sphingobacteriales</taxon>
        <taxon>Sphingobacteriaceae</taxon>
        <taxon>Olivibacter</taxon>
    </lineage>
</organism>
<evidence type="ECO:0000256" key="1">
    <source>
        <dbReference type="ARBA" id="ARBA00006739"/>
    </source>
</evidence>
<accession>A0ABP9ASG6</accession>
<evidence type="ECO:0000256" key="2">
    <source>
        <dbReference type="ARBA" id="ARBA00022676"/>
    </source>
</evidence>
<dbReference type="Pfam" id="PF00535">
    <property type="entry name" value="Glycos_transf_2"/>
    <property type="match status" value="1"/>
</dbReference>
<evidence type="ECO:0000259" key="4">
    <source>
        <dbReference type="Pfam" id="PF00535"/>
    </source>
</evidence>
<gene>
    <name evidence="5" type="ORF">GCM10023231_11630</name>
</gene>
<evidence type="ECO:0000313" key="5">
    <source>
        <dbReference type="EMBL" id="GAA4785413.1"/>
    </source>
</evidence>
<evidence type="ECO:0000256" key="3">
    <source>
        <dbReference type="ARBA" id="ARBA00022679"/>
    </source>
</evidence>
<dbReference type="Proteomes" id="UP001501411">
    <property type="component" value="Unassembled WGS sequence"/>
</dbReference>
<protein>
    <submittedName>
        <fullName evidence="5">Glycosyltransferase</fullName>
    </submittedName>
</protein>
<dbReference type="InterPro" id="IPR050834">
    <property type="entry name" value="Glycosyltransf_2"/>
</dbReference>
<dbReference type="PANTHER" id="PTHR43685">
    <property type="entry name" value="GLYCOSYLTRANSFERASE"/>
    <property type="match status" value="1"/>
</dbReference>
<dbReference type="EMBL" id="BAABIQ010000005">
    <property type="protein sequence ID" value="GAA4785413.1"/>
    <property type="molecule type" value="Genomic_DNA"/>
</dbReference>
<dbReference type="Gene3D" id="3.90.550.10">
    <property type="entry name" value="Spore Coat Polysaccharide Biosynthesis Protein SpsA, Chain A"/>
    <property type="match status" value="1"/>
</dbReference>
<sequence>MAVHQGASAAHFVEAFQSILEQTLPPSEIVLVIDGPIDGALAILVDKLQREHAGTLRLLPLAVNKGLGAALQQGLTYCRYEIVARMDADDICFPHRFEKQLAVLAARPEIDLVGGWINEFISSPAEVVAQRKVPEHMVDIIAYAKSRSPFNHPTVMFRKQAILAIGNYQAYGTFEDYLLWSKFILANKQAYNIQEPLLYFRMDKGVYKRRGGLGKTLAELRLQHTFYTSGFIHFGQYLRNILVRGGFRLMPNGLRGHFYRKLLK</sequence>